<evidence type="ECO:0000313" key="3">
    <source>
        <dbReference type="Proteomes" id="UP000321306"/>
    </source>
</evidence>
<dbReference type="Proteomes" id="UP000321306">
    <property type="component" value="Unassembled WGS sequence"/>
</dbReference>
<proteinExistence type="predicted"/>
<sequence length="191" mass="21121">MIVLLFFLSGFAFAHTGRPVGGEDSLLLQILLGLGLLLSGWGMVHFSSLAFKLPRREFRPRGQRFLTFAVVSTLLFALLSWYAVQPQRPAAPLLIQERGRWEVHQVEGLHSESTLLLQAEKAQPLEIQSEQDMLFEIPELGVKARLPGGKAVRVSLPAAPTGTYSTSISGLVVQVLPPEMYHLLLEGNHQD</sequence>
<evidence type="ECO:0000313" key="2">
    <source>
        <dbReference type="EMBL" id="GEM49117.1"/>
    </source>
</evidence>
<comment type="caution">
    <text evidence="2">The sequence shown here is derived from an EMBL/GenBank/DDBJ whole genome shotgun (WGS) entry which is preliminary data.</text>
</comment>
<evidence type="ECO:0000256" key="1">
    <source>
        <dbReference type="SAM" id="Phobius"/>
    </source>
</evidence>
<dbReference type="AlphaFoldDB" id="A0A511N996"/>
<keyword evidence="1" id="KW-0812">Transmembrane</keyword>
<keyword evidence="1" id="KW-1133">Transmembrane helix</keyword>
<keyword evidence="1" id="KW-0472">Membrane</keyword>
<feature type="transmembrane region" description="Helical" evidence="1">
    <location>
        <begin position="30"/>
        <end position="53"/>
    </location>
</feature>
<dbReference type="RefSeq" id="WP_146889066.1">
    <property type="nucleotide sequence ID" value="NZ_BJXB01000028.1"/>
</dbReference>
<organism evidence="2 3">
    <name type="scientific">Deinococcus cellulosilyticus (strain DSM 18568 / NBRC 106333 / KACC 11606 / 5516J-15)</name>
    <dbReference type="NCBI Taxonomy" id="1223518"/>
    <lineage>
        <taxon>Bacteria</taxon>
        <taxon>Thermotogati</taxon>
        <taxon>Deinococcota</taxon>
        <taxon>Deinococci</taxon>
        <taxon>Deinococcales</taxon>
        <taxon>Deinococcaceae</taxon>
        <taxon>Deinococcus</taxon>
    </lineage>
</organism>
<name>A0A511N996_DEIC1</name>
<reference evidence="2 3" key="1">
    <citation type="submission" date="2019-07" db="EMBL/GenBank/DDBJ databases">
        <title>Whole genome shotgun sequence of Deinococcus cellulosilyticus NBRC 106333.</title>
        <authorList>
            <person name="Hosoyama A."/>
            <person name="Uohara A."/>
            <person name="Ohji S."/>
            <person name="Ichikawa N."/>
        </authorList>
    </citation>
    <scope>NUCLEOTIDE SEQUENCE [LARGE SCALE GENOMIC DNA]</scope>
    <source>
        <strain evidence="2 3">NBRC 106333</strain>
    </source>
</reference>
<keyword evidence="3" id="KW-1185">Reference proteome</keyword>
<accession>A0A511N996</accession>
<protein>
    <submittedName>
        <fullName evidence="2">Uncharacterized protein</fullName>
    </submittedName>
</protein>
<feature type="transmembrane region" description="Helical" evidence="1">
    <location>
        <begin position="65"/>
        <end position="84"/>
    </location>
</feature>
<dbReference type="EMBL" id="BJXB01000028">
    <property type="protein sequence ID" value="GEM49117.1"/>
    <property type="molecule type" value="Genomic_DNA"/>
</dbReference>
<gene>
    <name evidence="2" type="ORF">DC3_47520</name>
</gene>